<gene>
    <name evidence="2" type="ORF">MARPU_13595</name>
</gene>
<dbReference type="PANTHER" id="PTHR38471">
    <property type="entry name" value="FOUR HELIX BUNDLE PROTEIN"/>
    <property type="match status" value="1"/>
</dbReference>
<sequence>MRDYRKLSVWHKAHTLTLAIYETTQGFPSSERFGLVPQMRRAASSAPSNLAEGCGRGSDADFARFVRIAAGSVNELEYQCLLARDLHYLPAAHADERMRECAEIRRMLVGLLSSLAPPTPHPPSPRSTPPDEDAR</sequence>
<dbReference type="Proteomes" id="UP000005275">
    <property type="component" value="Chromosome"/>
</dbReference>
<dbReference type="RefSeq" id="WP_005221363.1">
    <property type="nucleotide sequence ID" value="NZ_CP007031.1"/>
</dbReference>
<protein>
    <submittedName>
        <fullName evidence="2">30S ribosomal protein S23</fullName>
    </submittedName>
</protein>
<dbReference type="PANTHER" id="PTHR38471:SF2">
    <property type="entry name" value="FOUR HELIX BUNDLE PROTEIN"/>
    <property type="match status" value="1"/>
</dbReference>
<dbReference type="GO" id="GO:0005840">
    <property type="term" value="C:ribosome"/>
    <property type="evidence" value="ECO:0007669"/>
    <property type="project" value="UniProtKB-KW"/>
</dbReference>
<dbReference type="HOGENOM" id="CLU_129874_0_2_6"/>
<dbReference type="EMBL" id="CP007031">
    <property type="protein sequence ID" value="AHF04764.1"/>
    <property type="molecule type" value="Genomic_DNA"/>
</dbReference>
<dbReference type="eggNOG" id="ENOG5032YWC">
    <property type="taxonomic scope" value="Bacteria"/>
</dbReference>
<feature type="region of interest" description="Disordered" evidence="1">
    <location>
        <begin position="113"/>
        <end position="135"/>
    </location>
</feature>
<feature type="compositionally biased region" description="Pro residues" evidence="1">
    <location>
        <begin position="117"/>
        <end position="128"/>
    </location>
</feature>
<evidence type="ECO:0000256" key="1">
    <source>
        <dbReference type="SAM" id="MobiDB-lite"/>
    </source>
</evidence>
<dbReference type="Gene3D" id="1.20.1440.60">
    <property type="entry name" value="23S rRNA-intervening sequence"/>
    <property type="match status" value="1"/>
</dbReference>
<dbReference type="AlphaFoldDB" id="W0E6F2"/>
<keyword evidence="2" id="KW-0689">Ribosomal protein</keyword>
<name>W0E6F2_MARPU</name>
<dbReference type="SUPFAM" id="SSF158446">
    <property type="entry name" value="IVS-encoded protein-like"/>
    <property type="match status" value="1"/>
</dbReference>
<reference evidence="2 3" key="1">
    <citation type="submission" date="2013-12" db="EMBL/GenBank/DDBJ databases">
        <authorList>
            <consortium name="DOE Joint Genome Institute"/>
            <person name="Bryant D.A."/>
            <person name="Huntemann M."/>
            <person name="Han J."/>
            <person name="Chen A."/>
            <person name="Kyrpides N."/>
            <person name="Mavromatis K."/>
            <person name="Markowitz V."/>
            <person name="Palaniappan K."/>
            <person name="Ivanova N."/>
            <person name="Schaumberg A."/>
            <person name="Pati A."/>
            <person name="Liolios K."/>
            <person name="Nordberg H.P."/>
            <person name="Cantor M.N."/>
            <person name="Hua S.X."/>
            <person name="Woyke T."/>
        </authorList>
    </citation>
    <scope>NUCLEOTIDE SEQUENCE [LARGE SCALE GENOMIC DNA]</scope>
    <source>
        <strain evidence="2 3">984</strain>
    </source>
</reference>
<dbReference type="InterPro" id="IPR036583">
    <property type="entry name" value="23S_rRNA_IVS_sf"/>
</dbReference>
<evidence type="ECO:0000313" key="3">
    <source>
        <dbReference type="Proteomes" id="UP000005275"/>
    </source>
</evidence>
<keyword evidence="3" id="KW-1185">Reference proteome</keyword>
<dbReference type="Pfam" id="PF05635">
    <property type="entry name" value="23S_rRNA_IVP"/>
    <property type="match status" value="1"/>
</dbReference>
<dbReference type="STRING" id="765910.MARPU_13595"/>
<dbReference type="OrthoDB" id="160990at2"/>
<keyword evidence="2" id="KW-0687">Ribonucleoprotein</keyword>
<dbReference type="NCBIfam" id="TIGR02436">
    <property type="entry name" value="four helix bundle protein"/>
    <property type="match status" value="1"/>
</dbReference>
<dbReference type="KEGG" id="mpur:MARPU_13595"/>
<dbReference type="InterPro" id="IPR012657">
    <property type="entry name" value="23S_rRNA-intervening_sequence"/>
</dbReference>
<dbReference type="CDD" id="cd16377">
    <property type="entry name" value="23S_rRNA_IVP_like"/>
    <property type="match status" value="1"/>
</dbReference>
<evidence type="ECO:0000313" key="2">
    <source>
        <dbReference type="EMBL" id="AHF04764.1"/>
    </source>
</evidence>
<organism evidence="2 3">
    <name type="scientific">Marichromatium purpuratum 984</name>
    <dbReference type="NCBI Taxonomy" id="765910"/>
    <lineage>
        <taxon>Bacteria</taxon>
        <taxon>Pseudomonadati</taxon>
        <taxon>Pseudomonadota</taxon>
        <taxon>Gammaproteobacteria</taxon>
        <taxon>Chromatiales</taxon>
        <taxon>Chromatiaceae</taxon>
        <taxon>Marichromatium</taxon>
    </lineage>
</organism>
<proteinExistence type="predicted"/>
<accession>W0E6F2</accession>